<gene>
    <name evidence="2" type="ORF">SAMN04488055_1773</name>
</gene>
<dbReference type="EMBL" id="FSRA01000001">
    <property type="protein sequence ID" value="SIN85475.1"/>
    <property type="molecule type" value="Genomic_DNA"/>
</dbReference>
<dbReference type="AlphaFoldDB" id="A0A1N6ER31"/>
<feature type="signal peptide" evidence="1">
    <location>
        <begin position="1"/>
        <end position="20"/>
    </location>
</feature>
<dbReference type="RefSeq" id="WP_074238892.1">
    <property type="nucleotide sequence ID" value="NZ_FSRA01000001.1"/>
</dbReference>
<sequence>MNKLTICLFSFLLLSISTYGQPQSRKRDFNKDGVIDQVTIVEDGGPAFSSKEIQYFDGKTKKEYDFSMFYSFGSFFGICNIPDVIGSSGSESIGEILFSRKDTIDASLNWLIEACSNKVGLKGSQLVDFSTKYTPAWIPGEPKIPQGYYAILSNYKYEKLLKNTEGSPGFDFNKMKSASFWIDYNPHNHKGFRITKGEGENRIYTTSHGVVIKNNKGYSWVFVNDNRLFDANDKLRWPSIDEVQMIREFLLVKQSINTGDVNLFIIDPVSGFVIRLNKDFIGLGPIAKVIVNEEKERVELSDSSGKNYSFTLKVIMETFHKVFSL</sequence>
<dbReference type="OrthoDB" id="678905at2"/>
<protein>
    <submittedName>
        <fullName evidence="2">Uncharacterized protein</fullName>
    </submittedName>
</protein>
<reference evidence="3" key="1">
    <citation type="submission" date="2016-11" db="EMBL/GenBank/DDBJ databases">
        <authorList>
            <person name="Varghese N."/>
            <person name="Submissions S."/>
        </authorList>
    </citation>
    <scope>NUCLEOTIDE SEQUENCE [LARGE SCALE GENOMIC DNA]</scope>
    <source>
        <strain evidence="3">DSM 24787</strain>
    </source>
</reference>
<proteinExistence type="predicted"/>
<feature type="chain" id="PRO_5012319900" evidence="1">
    <location>
        <begin position="21"/>
        <end position="325"/>
    </location>
</feature>
<dbReference type="Proteomes" id="UP000185003">
    <property type="component" value="Unassembled WGS sequence"/>
</dbReference>
<dbReference type="STRING" id="536979.SAMN04488055_1773"/>
<organism evidence="2 3">
    <name type="scientific">Chitinophaga niabensis</name>
    <dbReference type="NCBI Taxonomy" id="536979"/>
    <lineage>
        <taxon>Bacteria</taxon>
        <taxon>Pseudomonadati</taxon>
        <taxon>Bacteroidota</taxon>
        <taxon>Chitinophagia</taxon>
        <taxon>Chitinophagales</taxon>
        <taxon>Chitinophagaceae</taxon>
        <taxon>Chitinophaga</taxon>
    </lineage>
</organism>
<name>A0A1N6ER31_9BACT</name>
<keyword evidence="3" id="KW-1185">Reference proteome</keyword>
<evidence type="ECO:0000313" key="3">
    <source>
        <dbReference type="Proteomes" id="UP000185003"/>
    </source>
</evidence>
<keyword evidence="1" id="KW-0732">Signal</keyword>
<evidence type="ECO:0000313" key="2">
    <source>
        <dbReference type="EMBL" id="SIN85475.1"/>
    </source>
</evidence>
<evidence type="ECO:0000256" key="1">
    <source>
        <dbReference type="SAM" id="SignalP"/>
    </source>
</evidence>
<accession>A0A1N6ER31</accession>